<name>A0ABT4E8L6_PAEAL</name>
<sequence length="317" mass="35228">MTIARFEVFSHVVEQGSFTKAAGKLNMTQSAVSHAVASLESEWGVALLIRDRRRGLLLTEVGQKMLIPMREILNQMEIIKQEAALASNLEAGTIRIGSFPSASANILPSIISKFNQKHPNIAFTFYEGTYEEILEWFETGVIDIGFVIQQNKELNLHIVPLVKDKMVVAFPADHRFQREDVIDVHDLQEEDFIMPKGLYRANVEEIFEQAQVTPRIRFEVQDCNTISSMVQEGLGVTIGPELSFKNQPNIGIGNLKQSSWRKVALASPPLQCTSPAVQAFFTVAKTMFARTGEQAQGSGSIDDECAYTEMSGFLAKG</sequence>
<gene>
    <name evidence="6" type="ORF">M5X04_06355</name>
</gene>
<keyword evidence="2" id="KW-0805">Transcription regulation</keyword>
<protein>
    <submittedName>
        <fullName evidence="6">LysR family transcriptional regulator</fullName>
    </submittedName>
</protein>
<keyword evidence="4" id="KW-0804">Transcription</keyword>
<reference evidence="6 7" key="1">
    <citation type="submission" date="2022-05" db="EMBL/GenBank/DDBJ databases">
        <title>Genome Sequencing of Bee-Associated Microbes.</title>
        <authorList>
            <person name="Dunlap C."/>
        </authorList>
    </citation>
    <scope>NUCLEOTIDE SEQUENCE [LARGE SCALE GENOMIC DNA]</scope>
    <source>
        <strain evidence="6 7">NRRL NRS-750</strain>
    </source>
</reference>
<evidence type="ECO:0000313" key="7">
    <source>
        <dbReference type="Proteomes" id="UP001527090"/>
    </source>
</evidence>
<dbReference type="Gene3D" id="1.10.10.10">
    <property type="entry name" value="Winged helix-like DNA-binding domain superfamily/Winged helix DNA-binding domain"/>
    <property type="match status" value="1"/>
</dbReference>
<dbReference type="Pfam" id="PF00126">
    <property type="entry name" value="HTH_1"/>
    <property type="match status" value="1"/>
</dbReference>
<keyword evidence="7" id="KW-1185">Reference proteome</keyword>
<proteinExistence type="inferred from homology"/>
<dbReference type="EMBL" id="JAMDLY010000006">
    <property type="protein sequence ID" value="MCY9528968.1"/>
    <property type="molecule type" value="Genomic_DNA"/>
</dbReference>
<dbReference type="Proteomes" id="UP001527090">
    <property type="component" value="Unassembled WGS sequence"/>
</dbReference>
<dbReference type="RefSeq" id="WP_081819955.1">
    <property type="nucleotide sequence ID" value="NZ_JAMDLY010000006.1"/>
</dbReference>
<dbReference type="CDD" id="cd05466">
    <property type="entry name" value="PBP2_LTTR_substrate"/>
    <property type="match status" value="1"/>
</dbReference>
<comment type="similarity">
    <text evidence="1">Belongs to the LysR transcriptional regulatory family.</text>
</comment>
<dbReference type="PROSITE" id="PS50931">
    <property type="entry name" value="HTH_LYSR"/>
    <property type="match status" value="1"/>
</dbReference>
<dbReference type="InterPro" id="IPR050950">
    <property type="entry name" value="HTH-type_LysR_regulators"/>
</dbReference>
<dbReference type="PANTHER" id="PTHR30419">
    <property type="entry name" value="HTH-TYPE TRANSCRIPTIONAL REGULATOR YBHD"/>
    <property type="match status" value="1"/>
</dbReference>
<dbReference type="PANTHER" id="PTHR30419:SF24">
    <property type="entry name" value="HTH-TYPE TRANSCRIPTIONAL REGULATOR CZCR"/>
    <property type="match status" value="1"/>
</dbReference>
<dbReference type="InterPro" id="IPR036390">
    <property type="entry name" value="WH_DNA-bd_sf"/>
</dbReference>
<comment type="caution">
    <text evidence="6">The sequence shown here is derived from an EMBL/GenBank/DDBJ whole genome shotgun (WGS) entry which is preliminary data.</text>
</comment>
<accession>A0ABT4E8L6</accession>
<keyword evidence="3" id="KW-0238">DNA-binding</keyword>
<dbReference type="Pfam" id="PF03466">
    <property type="entry name" value="LysR_substrate"/>
    <property type="match status" value="1"/>
</dbReference>
<dbReference type="SUPFAM" id="SSF46785">
    <property type="entry name" value="Winged helix' DNA-binding domain"/>
    <property type="match status" value="1"/>
</dbReference>
<evidence type="ECO:0000256" key="1">
    <source>
        <dbReference type="ARBA" id="ARBA00009437"/>
    </source>
</evidence>
<dbReference type="PRINTS" id="PR00039">
    <property type="entry name" value="HTHLYSR"/>
</dbReference>
<dbReference type="InterPro" id="IPR036388">
    <property type="entry name" value="WH-like_DNA-bd_sf"/>
</dbReference>
<dbReference type="SUPFAM" id="SSF53850">
    <property type="entry name" value="Periplasmic binding protein-like II"/>
    <property type="match status" value="1"/>
</dbReference>
<evidence type="ECO:0000259" key="5">
    <source>
        <dbReference type="PROSITE" id="PS50931"/>
    </source>
</evidence>
<evidence type="ECO:0000256" key="4">
    <source>
        <dbReference type="ARBA" id="ARBA00023163"/>
    </source>
</evidence>
<dbReference type="InterPro" id="IPR005119">
    <property type="entry name" value="LysR_subst-bd"/>
</dbReference>
<dbReference type="Gene3D" id="3.40.190.290">
    <property type="match status" value="1"/>
</dbReference>
<evidence type="ECO:0000313" key="6">
    <source>
        <dbReference type="EMBL" id="MCY9528968.1"/>
    </source>
</evidence>
<evidence type="ECO:0000256" key="2">
    <source>
        <dbReference type="ARBA" id="ARBA00023015"/>
    </source>
</evidence>
<organism evidence="6 7">
    <name type="scientific">Paenibacillus alvei</name>
    <name type="common">Bacillus alvei</name>
    <dbReference type="NCBI Taxonomy" id="44250"/>
    <lineage>
        <taxon>Bacteria</taxon>
        <taxon>Bacillati</taxon>
        <taxon>Bacillota</taxon>
        <taxon>Bacilli</taxon>
        <taxon>Bacillales</taxon>
        <taxon>Paenibacillaceae</taxon>
        <taxon>Paenibacillus</taxon>
    </lineage>
</organism>
<dbReference type="InterPro" id="IPR000847">
    <property type="entry name" value="LysR_HTH_N"/>
</dbReference>
<feature type="domain" description="HTH lysR-type" evidence="5">
    <location>
        <begin position="1"/>
        <end position="59"/>
    </location>
</feature>
<evidence type="ECO:0000256" key="3">
    <source>
        <dbReference type="ARBA" id="ARBA00023125"/>
    </source>
</evidence>